<protein>
    <submittedName>
        <fullName evidence="3">Uncharacterized protein</fullName>
    </submittedName>
</protein>
<proteinExistence type="predicted"/>
<keyword evidence="2" id="KW-0812">Transmembrane</keyword>
<dbReference type="AlphaFoldDB" id="A0AAV0TB12"/>
<evidence type="ECO:0000256" key="1">
    <source>
        <dbReference type="SAM" id="MobiDB-lite"/>
    </source>
</evidence>
<gene>
    <name evidence="3" type="ORF">PDE001_LOCUS1888</name>
</gene>
<feature type="transmembrane region" description="Helical" evidence="2">
    <location>
        <begin position="109"/>
        <end position="128"/>
    </location>
</feature>
<comment type="caution">
    <text evidence="3">The sequence shown here is derived from an EMBL/GenBank/DDBJ whole genome shotgun (WGS) entry which is preliminary data.</text>
</comment>
<keyword evidence="4" id="KW-1185">Reference proteome</keyword>
<reference evidence="3" key="1">
    <citation type="submission" date="2022-12" db="EMBL/GenBank/DDBJ databases">
        <authorList>
            <person name="Webb A."/>
        </authorList>
    </citation>
    <scope>NUCLEOTIDE SEQUENCE</scope>
    <source>
        <strain evidence="3">Pd1</strain>
    </source>
</reference>
<evidence type="ECO:0000256" key="2">
    <source>
        <dbReference type="SAM" id="Phobius"/>
    </source>
</evidence>
<evidence type="ECO:0000313" key="4">
    <source>
        <dbReference type="Proteomes" id="UP001162029"/>
    </source>
</evidence>
<accession>A0AAV0TB12</accession>
<dbReference type="Proteomes" id="UP001162029">
    <property type="component" value="Unassembled WGS sequence"/>
</dbReference>
<name>A0AAV0TB12_9STRA</name>
<evidence type="ECO:0000313" key="3">
    <source>
        <dbReference type="EMBL" id="CAI5718568.1"/>
    </source>
</evidence>
<keyword evidence="2" id="KW-1133">Transmembrane helix</keyword>
<feature type="region of interest" description="Disordered" evidence="1">
    <location>
        <begin position="31"/>
        <end position="55"/>
    </location>
</feature>
<organism evidence="3 4">
    <name type="scientific">Peronospora destructor</name>
    <dbReference type="NCBI Taxonomy" id="86335"/>
    <lineage>
        <taxon>Eukaryota</taxon>
        <taxon>Sar</taxon>
        <taxon>Stramenopiles</taxon>
        <taxon>Oomycota</taxon>
        <taxon>Peronosporomycetes</taxon>
        <taxon>Peronosporales</taxon>
        <taxon>Peronosporaceae</taxon>
        <taxon>Peronospora</taxon>
    </lineage>
</organism>
<keyword evidence="2" id="KW-0472">Membrane</keyword>
<dbReference type="EMBL" id="CANTFM010000333">
    <property type="protein sequence ID" value="CAI5718568.1"/>
    <property type="molecule type" value="Genomic_DNA"/>
</dbReference>
<sequence length="139" mass="15414">MMGSLSGTSMHLKGLNAPMEWKQQTDFALKKNRQYRHSSRPSYLKKGDSNYSSGELKLNTEIDSTEEPHKAIAKLEENGLSATSKIELARNGNGNASEAFREVTAEGIFNMYFLGVAAVAGIIVFVHFKEREQDDISAK</sequence>